<evidence type="ECO:0000313" key="6">
    <source>
        <dbReference type="Proteomes" id="UP000294901"/>
    </source>
</evidence>
<dbReference type="InterPro" id="IPR028082">
    <property type="entry name" value="Peripla_BP_I"/>
</dbReference>
<proteinExistence type="predicted"/>
<dbReference type="GO" id="GO:0000976">
    <property type="term" value="F:transcription cis-regulatory region binding"/>
    <property type="evidence" value="ECO:0007669"/>
    <property type="project" value="TreeGrafter"/>
</dbReference>
<protein>
    <submittedName>
        <fullName evidence="5">LacI family transcriptional regulator</fullName>
    </submittedName>
</protein>
<dbReference type="InterPro" id="IPR025997">
    <property type="entry name" value="SBP_2_dom"/>
</dbReference>
<evidence type="ECO:0000256" key="3">
    <source>
        <dbReference type="ARBA" id="ARBA00023163"/>
    </source>
</evidence>
<dbReference type="OrthoDB" id="9805774at2"/>
<sequence>MRHPYRIREIAAQAGLSQATVDRVLHGRGGVRESTVRQVRQAIAALDRKHAEDPVPSRLFPIDLVVHDRSRVEAALRAESGGLRPAVIRPRFHSAGDPLAALARVARSRSQGVILQAAETPDVVEAVGRLGIPVVTLGADLPASKRVAHVGLDEHEAGATAAYLIEQWLADRAGTVLVVIADEVARGGTAAGQSDLVAASVGVGASLRARLAGFRAELRVRAPHRRVLVAAPGMVRRELAACPSVRAVYDPGSGGAAAVVEAFAELRRNYDVYVASELDDVSAELLRAGKLSAVLHHDLRADVRLACLAVLQGLGALPGPPRSAPASVQVITPLNIPAA</sequence>
<accession>A0A4R6JV34</accession>
<dbReference type="GO" id="GO:0003700">
    <property type="term" value="F:DNA-binding transcription factor activity"/>
    <property type="evidence" value="ECO:0007669"/>
    <property type="project" value="TreeGrafter"/>
</dbReference>
<organism evidence="5 6">
    <name type="scientific">Paractinoplanes brasiliensis</name>
    <dbReference type="NCBI Taxonomy" id="52695"/>
    <lineage>
        <taxon>Bacteria</taxon>
        <taxon>Bacillati</taxon>
        <taxon>Actinomycetota</taxon>
        <taxon>Actinomycetes</taxon>
        <taxon>Micromonosporales</taxon>
        <taxon>Micromonosporaceae</taxon>
        <taxon>Paractinoplanes</taxon>
    </lineage>
</organism>
<dbReference type="SMART" id="SM00354">
    <property type="entry name" value="HTH_LACI"/>
    <property type="match status" value="1"/>
</dbReference>
<dbReference type="PANTHER" id="PTHR30146">
    <property type="entry name" value="LACI-RELATED TRANSCRIPTIONAL REPRESSOR"/>
    <property type="match status" value="1"/>
</dbReference>
<dbReference type="Gene3D" id="3.40.50.2300">
    <property type="match status" value="2"/>
</dbReference>
<evidence type="ECO:0000256" key="2">
    <source>
        <dbReference type="ARBA" id="ARBA00023125"/>
    </source>
</evidence>
<dbReference type="SUPFAM" id="SSF53822">
    <property type="entry name" value="Periplasmic binding protein-like I"/>
    <property type="match status" value="1"/>
</dbReference>
<keyword evidence="6" id="KW-1185">Reference proteome</keyword>
<dbReference type="Pfam" id="PF13407">
    <property type="entry name" value="Peripla_BP_4"/>
    <property type="match status" value="1"/>
</dbReference>
<reference evidence="5 6" key="1">
    <citation type="submission" date="2019-03" db="EMBL/GenBank/DDBJ databases">
        <title>Sequencing the genomes of 1000 actinobacteria strains.</title>
        <authorList>
            <person name="Klenk H.-P."/>
        </authorList>
    </citation>
    <scope>NUCLEOTIDE SEQUENCE [LARGE SCALE GENOMIC DNA]</scope>
    <source>
        <strain evidence="5 6">DSM 43805</strain>
    </source>
</reference>
<dbReference type="PANTHER" id="PTHR30146:SF152">
    <property type="entry name" value="TRANSCRIPTIONAL REGULATORY PROTEIN"/>
    <property type="match status" value="1"/>
</dbReference>
<dbReference type="SUPFAM" id="SSF47413">
    <property type="entry name" value="lambda repressor-like DNA-binding domains"/>
    <property type="match status" value="1"/>
</dbReference>
<keyword evidence="3" id="KW-0804">Transcription</keyword>
<dbReference type="InterPro" id="IPR000843">
    <property type="entry name" value="HTH_LacI"/>
</dbReference>
<dbReference type="AlphaFoldDB" id="A0A4R6JV34"/>
<dbReference type="CDD" id="cd01392">
    <property type="entry name" value="HTH_LacI"/>
    <property type="match status" value="1"/>
</dbReference>
<dbReference type="PROSITE" id="PS50932">
    <property type="entry name" value="HTH_LACI_2"/>
    <property type="match status" value="1"/>
</dbReference>
<evidence type="ECO:0000313" key="5">
    <source>
        <dbReference type="EMBL" id="TDO38976.1"/>
    </source>
</evidence>
<dbReference type="EMBL" id="SNWR01000001">
    <property type="protein sequence ID" value="TDO38976.1"/>
    <property type="molecule type" value="Genomic_DNA"/>
</dbReference>
<keyword evidence="2" id="KW-0238">DNA-binding</keyword>
<feature type="domain" description="HTH lacI-type" evidence="4">
    <location>
        <begin position="5"/>
        <end position="47"/>
    </location>
</feature>
<dbReference type="RefSeq" id="WP_133873374.1">
    <property type="nucleotide sequence ID" value="NZ_BOMD01000116.1"/>
</dbReference>
<dbReference type="Pfam" id="PF00356">
    <property type="entry name" value="LacI"/>
    <property type="match status" value="1"/>
</dbReference>
<keyword evidence="1" id="KW-0805">Transcription regulation</keyword>
<comment type="caution">
    <text evidence="5">The sequence shown here is derived from an EMBL/GenBank/DDBJ whole genome shotgun (WGS) entry which is preliminary data.</text>
</comment>
<dbReference type="InterPro" id="IPR010982">
    <property type="entry name" value="Lambda_DNA-bd_dom_sf"/>
</dbReference>
<evidence type="ECO:0000259" key="4">
    <source>
        <dbReference type="PROSITE" id="PS50932"/>
    </source>
</evidence>
<gene>
    <name evidence="5" type="ORF">C8E87_2648</name>
</gene>
<dbReference type="CDD" id="cd06307">
    <property type="entry name" value="PBP1_sugar_binding"/>
    <property type="match status" value="1"/>
</dbReference>
<dbReference type="Proteomes" id="UP000294901">
    <property type="component" value="Unassembled WGS sequence"/>
</dbReference>
<name>A0A4R6JV34_9ACTN</name>
<dbReference type="Gene3D" id="1.10.260.40">
    <property type="entry name" value="lambda repressor-like DNA-binding domains"/>
    <property type="match status" value="1"/>
</dbReference>
<evidence type="ECO:0000256" key="1">
    <source>
        <dbReference type="ARBA" id="ARBA00023015"/>
    </source>
</evidence>